<dbReference type="Proteomes" id="UP000075374">
    <property type="component" value="Unassembled WGS sequence"/>
</dbReference>
<keyword evidence="1" id="KW-0812">Transmembrane</keyword>
<evidence type="ECO:0000313" key="3">
    <source>
        <dbReference type="Proteomes" id="UP000075374"/>
    </source>
</evidence>
<dbReference type="AlphaFoldDB" id="A0A151ALU7"/>
<organism evidence="2 3">
    <name type="scientific">Clostridium colicanis DSM 13634</name>
    <dbReference type="NCBI Taxonomy" id="1121305"/>
    <lineage>
        <taxon>Bacteria</taxon>
        <taxon>Bacillati</taxon>
        <taxon>Bacillota</taxon>
        <taxon>Clostridia</taxon>
        <taxon>Eubacteriales</taxon>
        <taxon>Clostridiaceae</taxon>
        <taxon>Clostridium</taxon>
    </lineage>
</organism>
<feature type="transmembrane region" description="Helical" evidence="1">
    <location>
        <begin position="202"/>
        <end position="227"/>
    </location>
</feature>
<evidence type="ECO:0000256" key="1">
    <source>
        <dbReference type="SAM" id="Phobius"/>
    </source>
</evidence>
<feature type="transmembrane region" description="Helical" evidence="1">
    <location>
        <begin position="263"/>
        <end position="284"/>
    </location>
</feature>
<dbReference type="RefSeq" id="WP_061858811.1">
    <property type="nucleotide sequence ID" value="NZ_LTBB01000010.1"/>
</dbReference>
<keyword evidence="1" id="KW-1133">Transmembrane helix</keyword>
<name>A0A151ALU7_9CLOT</name>
<reference evidence="2 3" key="1">
    <citation type="submission" date="2016-02" db="EMBL/GenBank/DDBJ databases">
        <title>Genome sequence of Clostridium colicanis DSM 13634.</title>
        <authorList>
            <person name="Poehlein A."/>
            <person name="Daniel R."/>
        </authorList>
    </citation>
    <scope>NUCLEOTIDE SEQUENCE [LARGE SCALE GENOMIC DNA]</scope>
    <source>
        <strain evidence="2 3">DSM 13634</strain>
    </source>
</reference>
<dbReference type="EMBL" id="LTBB01000010">
    <property type="protein sequence ID" value="KYH28500.1"/>
    <property type="molecule type" value="Genomic_DNA"/>
</dbReference>
<keyword evidence="1" id="KW-0472">Membrane</keyword>
<keyword evidence="3" id="KW-1185">Reference proteome</keyword>
<dbReference type="PATRIC" id="fig|1121305.3.peg.1995"/>
<protein>
    <submittedName>
        <fullName evidence="2">ABC-2 family transporter protein</fullName>
    </submittedName>
</protein>
<feature type="transmembrane region" description="Helical" evidence="1">
    <location>
        <begin position="296"/>
        <end position="316"/>
    </location>
</feature>
<feature type="transmembrane region" description="Helical" evidence="1">
    <location>
        <begin position="12"/>
        <end position="33"/>
    </location>
</feature>
<dbReference type="STRING" id="1121305.CLCOL_19920"/>
<evidence type="ECO:0000313" key="2">
    <source>
        <dbReference type="EMBL" id="KYH28500.1"/>
    </source>
</evidence>
<comment type="caution">
    <text evidence="2">The sequence shown here is derived from an EMBL/GenBank/DDBJ whole genome shotgun (WGS) entry which is preliminary data.</text>
</comment>
<gene>
    <name evidence="2" type="ORF">CLCOL_19920</name>
</gene>
<proteinExistence type="predicted"/>
<sequence length="386" mass="43855">MQIYLYELKKLVSSVTFWAFIAACLLFNLVLIINSDDDYGDFVNTVSENTGYILDKSFYESLSQITTSDEQYSYYLEQLKQETYGATDIFDGYDTKYIGEKYINAAGLTGYFAKAMRNKYLALQKVVNKKAEKDESLTLYFAGATYFRHQFLFHTLMGWLFTEGALLAALLVLLSTGYENIYQTENIVYSTKKGRWVLKTKLAASVSAGLGAYVLLALLTFFVYFGINKYDNIWNSSISSLFNYRKDLIAGIRPFVTWHSFSVLSYFFAMLALGAGLILCFCQMAYGIGLIVRNSYMAFLVFLLANAISIAIPVQIPQSSQLGYAIKYLFVLSPVGLWLKHGLWFTDGDIEVIWPCFETLGLCVSFVALTVFCLFTVIFFRKRDLT</sequence>
<feature type="transmembrane region" description="Helical" evidence="1">
    <location>
        <begin position="151"/>
        <end position="174"/>
    </location>
</feature>
<accession>A0A151ALU7</accession>
<feature type="transmembrane region" description="Helical" evidence="1">
    <location>
        <begin position="360"/>
        <end position="380"/>
    </location>
</feature>